<evidence type="ECO:0000256" key="2">
    <source>
        <dbReference type="ARBA" id="ARBA00022553"/>
    </source>
</evidence>
<feature type="region of interest" description="Disordered" evidence="9">
    <location>
        <begin position="265"/>
        <end position="284"/>
    </location>
</feature>
<comment type="subcellular location">
    <subcellularLocation>
        <location evidence="1">Nucleus</location>
    </subcellularLocation>
</comment>
<dbReference type="PANTHER" id="PTHR10015">
    <property type="entry name" value="HEAT SHOCK TRANSCRIPTION FACTOR"/>
    <property type="match status" value="1"/>
</dbReference>
<dbReference type="AlphaFoldDB" id="A0A803LTK3"/>
<evidence type="ECO:0000256" key="5">
    <source>
        <dbReference type="ARBA" id="ARBA00023125"/>
    </source>
</evidence>
<dbReference type="FunFam" id="1.10.10.10:FF:000057">
    <property type="entry name" value="Heat shock transcription factor 1"/>
    <property type="match status" value="1"/>
</dbReference>
<evidence type="ECO:0000259" key="10">
    <source>
        <dbReference type="PROSITE" id="PS00434"/>
    </source>
</evidence>
<feature type="region of interest" description="Disordered" evidence="9">
    <location>
        <begin position="442"/>
        <end position="486"/>
    </location>
</feature>
<keyword evidence="3" id="KW-0805">Transcription regulation</keyword>
<dbReference type="GO" id="GO:0000978">
    <property type="term" value="F:RNA polymerase II cis-regulatory region sequence-specific DNA binding"/>
    <property type="evidence" value="ECO:0007669"/>
    <property type="project" value="TreeGrafter"/>
</dbReference>
<reference evidence="11" key="2">
    <citation type="submission" date="2021-03" db="UniProtKB">
        <authorList>
            <consortium name="EnsemblPlants"/>
        </authorList>
    </citation>
    <scope>IDENTIFICATION</scope>
</reference>
<feature type="compositionally biased region" description="Polar residues" evidence="9">
    <location>
        <begin position="378"/>
        <end position="391"/>
    </location>
</feature>
<evidence type="ECO:0000256" key="8">
    <source>
        <dbReference type="RuleBase" id="RU004020"/>
    </source>
</evidence>
<dbReference type="GO" id="GO:0006357">
    <property type="term" value="P:regulation of transcription by RNA polymerase II"/>
    <property type="evidence" value="ECO:0007669"/>
    <property type="project" value="TreeGrafter"/>
</dbReference>
<evidence type="ECO:0000256" key="1">
    <source>
        <dbReference type="ARBA" id="ARBA00004123"/>
    </source>
</evidence>
<evidence type="ECO:0000256" key="4">
    <source>
        <dbReference type="ARBA" id="ARBA00023016"/>
    </source>
</evidence>
<accession>A0A803LTK3</accession>
<comment type="similarity">
    <text evidence="8">Belongs to the HSF family.</text>
</comment>
<keyword evidence="7" id="KW-0539">Nucleus</keyword>
<keyword evidence="2" id="KW-0597">Phosphoprotein</keyword>
<feature type="compositionally biased region" description="Polar residues" evidence="9">
    <location>
        <begin position="399"/>
        <end position="416"/>
    </location>
</feature>
<protein>
    <recommendedName>
        <fullName evidence="10">HSF-type DNA-binding domain-containing protein</fullName>
    </recommendedName>
</protein>
<organism evidence="11 12">
    <name type="scientific">Chenopodium quinoa</name>
    <name type="common">Quinoa</name>
    <dbReference type="NCBI Taxonomy" id="63459"/>
    <lineage>
        <taxon>Eukaryota</taxon>
        <taxon>Viridiplantae</taxon>
        <taxon>Streptophyta</taxon>
        <taxon>Embryophyta</taxon>
        <taxon>Tracheophyta</taxon>
        <taxon>Spermatophyta</taxon>
        <taxon>Magnoliopsida</taxon>
        <taxon>eudicotyledons</taxon>
        <taxon>Gunneridae</taxon>
        <taxon>Pentapetalae</taxon>
        <taxon>Caryophyllales</taxon>
        <taxon>Chenopodiaceae</taxon>
        <taxon>Chenopodioideae</taxon>
        <taxon>Atripliceae</taxon>
        <taxon>Chenopodium</taxon>
    </lineage>
</organism>
<evidence type="ECO:0000256" key="3">
    <source>
        <dbReference type="ARBA" id="ARBA00023015"/>
    </source>
</evidence>
<dbReference type="InterPro" id="IPR036390">
    <property type="entry name" value="WH_DNA-bd_sf"/>
</dbReference>
<proteinExistence type="inferred from homology"/>
<evidence type="ECO:0000256" key="6">
    <source>
        <dbReference type="ARBA" id="ARBA00023163"/>
    </source>
</evidence>
<evidence type="ECO:0000256" key="7">
    <source>
        <dbReference type="ARBA" id="ARBA00023242"/>
    </source>
</evidence>
<dbReference type="SUPFAM" id="SSF46785">
    <property type="entry name" value="Winged helix' DNA-binding domain"/>
    <property type="match status" value="1"/>
</dbReference>
<dbReference type="PRINTS" id="PR00056">
    <property type="entry name" value="HSFDOMAIN"/>
</dbReference>
<name>A0A803LTK3_CHEQI</name>
<dbReference type="PANTHER" id="PTHR10015:SF377">
    <property type="entry name" value="HEAT STRESS TRANSCRIPTION FACTOR A-5"/>
    <property type="match status" value="1"/>
</dbReference>
<reference evidence="11" key="1">
    <citation type="journal article" date="2017" name="Nature">
        <title>The genome of Chenopodium quinoa.</title>
        <authorList>
            <person name="Jarvis D.E."/>
            <person name="Ho Y.S."/>
            <person name="Lightfoot D.J."/>
            <person name="Schmoeckel S.M."/>
            <person name="Li B."/>
            <person name="Borm T.J.A."/>
            <person name="Ohyanagi H."/>
            <person name="Mineta K."/>
            <person name="Michell C.T."/>
            <person name="Saber N."/>
            <person name="Kharbatia N.M."/>
            <person name="Rupper R.R."/>
            <person name="Sharp A.R."/>
            <person name="Dally N."/>
            <person name="Boughton B.A."/>
            <person name="Woo Y.H."/>
            <person name="Gao G."/>
            <person name="Schijlen E.G.W.M."/>
            <person name="Guo X."/>
            <person name="Momin A.A."/>
            <person name="Negrao S."/>
            <person name="Al-Babili S."/>
            <person name="Gehring C."/>
            <person name="Roessner U."/>
            <person name="Jung C."/>
            <person name="Murphy K."/>
            <person name="Arold S.T."/>
            <person name="Gojobori T."/>
            <person name="van der Linden C.G."/>
            <person name="van Loo E.N."/>
            <person name="Jellen E.N."/>
            <person name="Maughan P.J."/>
            <person name="Tester M."/>
        </authorList>
    </citation>
    <scope>NUCLEOTIDE SEQUENCE [LARGE SCALE GENOMIC DNA]</scope>
    <source>
        <strain evidence="11">cv. PI 614886</strain>
    </source>
</reference>
<dbReference type="GO" id="GO:0034605">
    <property type="term" value="P:cellular response to heat"/>
    <property type="evidence" value="ECO:0007669"/>
    <property type="project" value="TreeGrafter"/>
</dbReference>
<dbReference type="InterPro" id="IPR000232">
    <property type="entry name" value="HSF_DNA-bd"/>
</dbReference>
<dbReference type="Proteomes" id="UP000596660">
    <property type="component" value="Unplaced"/>
</dbReference>
<dbReference type="InterPro" id="IPR036388">
    <property type="entry name" value="WH-like_DNA-bd_sf"/>
</dbReference>
<dbReference type="PROSITE" id="PS00434">
    <property type="entry name" value="HSF_DOMAIN"/>
    <property type="match status" value="1"/>
</dbReference>
<dbReference type="EnsemblPlants" id="AUR62018547-RA">
    <property type="protein sequence ID" value="AUR62018547-RA:cds"/>
    <property type="gene ID" value="AUR62018547"/>
</dbReference>
<feature type="domain" description="HSF-type DNA-binding" evidence="10">
    <location>
        <begin position="58"/>
        <end position="82"/>
    </location>
</feature>
<evidence type="ECO:0000313" key="12">
    <source>
        <dbReference type="Proteomes" id="UP000596660"/>
    </source>
</evidence>
<feature type="region of interest" description="Disordered" evidence="9">
    <location>
        <begin position="373"/>
        <end position="430"/>
    </location>
</feature>
<sequence length="486" mass="53777">METSTSGNGGGGSGGPAPFLLKTYDMVDDPSTNEIVSWSDSNTSFIVWNPPEFARLLLPTYFKHSNFSSFIRQLNTYGFRKIDPEKWEFANDDFIKDKKHLLKNIHRRKPVHSHSHPPPDPERVAFEEEMEKLSREKNELDAKVSGFNMHHCAAKSQLEDVTLRLCDMEKRQEKLITYLQKAVQNPAFVEHLSQKIDAMDLMAYNKKRRLPRSDHFLPAGENNFGDNQSFCRPEVASIYQQDLSNKLKLELSTAVSKMNLVSNSTHCSNEDWASPTSRSSGTDPKDAELGICTLPFATETFDLSDAGTCLEFKMDASLSDKVGVKECSGLPSMQQNMVSAEECDVICCQLNLSLASSPVQLNQNAYSSRATHMDVDASGSQGTKLDASGSNRDGLGVASKSNHPIGNVANSSSSQETRSHNQDPTPAAPARVNDHFWEQFLTERPGASDTEEASSCYRALPGDEQEDRGSSHGISRNAKNLGKLTL</sequence>
<keyword evidence="5" id="KW-0238">DNA-binding</keyword>
<dbReference type="Gene3D" id="1.10.10.10">
    <property type="entry name" value="Winged helix-like DNA-binding domain superfamily/Winged helix DNA-binding domain"/>
    <property type="match status" value="1"/>
</dbReference>
<dbReference type="Pfam" id="PF00447">
    <property type="entry name" value="HSF_DNA-bind"/>
    <property type="match status" value="1"/>
</dbReference>
<evidence type="ECO:0000313" key="11">
    <source>
        <dbReference type="EnsemblPlants" id="AUR62018547-RA:cds"/>
    </source>
</evidence>
<dbReference type="Gramene" id="AUR62018547-RA">
    <property type="protein sequence ID" value="AUR62018547-RA:cds"/>
    <property type="gene ID" value="AUR62018547"/>
</dbReference>
<dbReference type="OMA" id="GRHPPVH"/>
<keyword evidence="12" id="KW-1185">Reference proteome</keyword>
<dbReference type="GO" id="GO:0003700">
    <property type="term" value="F:DNA-binding transcription factor activity"/>
    <property type="evidence" value="ECO:0007669"/>
    <property type="project" value="InterPro"/>
</dbReference>
<dbReference type="SMART" id="SM00415">
    <property type="entry name" value="HSF"/>
    <property type="match status" value="1"/>
</dbReference>
<keyword evidence="6" id="KW-0804">Transcription</keyword>
<evidence type="ECO:0000256" key="9">
    <source>
        <dbReference type="SAM" id="MobiDB-lite"/>
    </source>
</evidence>
<keyword evidence="4" id="KW-0346">Stress response</keyword>
<dbReference type="GO" id="GO:0005634">
    <property type="term" value="C:nucleus"/>
    <property type="evidence" value="ECO:0007669"/>
    <property type="project" value="UniProtKB-SubCell"/>
</dbReference>